<gene>
    <name evidence="2" type="ORF">RRG08_035372</name>
</gene>
<comment type="caution">
    <text evidence="2">The sequence shown here is derived from an EMBL/GenBank/DDBJ whole genome shotgun (WGS) entry which is preliminary data.</text>
</comment>
<reference evidence="2" key="1">
    <citation type="journal article" date="2023" name="G3 (Bethesda)">
        <title>A reference genome for the long-term kleptoplast-retaining sea slug Elysia crispata morphotype clarki.</title>
        <authorList>
            <person name="Eastman K.E."/>
            <person name="Pendleton A.L."/>
            <person name="Shaikh M.A."/>
            <person name="Suttiyut T."/>
            <person name="Ogas R."/>
            <person name="Tomko P."/>
            <person name="Gavelis G."/>
            <person name="Widhalm J.R."/>
            <person name="Wisecaver J.H."/>
        </authorList>
    </citation>
    <scope>NUCLEOTIDE SEQUENCE</scope>
    <source>
        <strain evidence="2">ECLA1</strain>
    </source>
</reference>
<evidence type="ECO:0000256" key="1">
    <source>
        <dbReference type="SAM" id="MobiDB-lite"/>
    </source>
</evidence>
<protein>
    <submittedName>
        <fullName evidence="2">Uncharacterized protein</fullName>
    </submittedName>
</protein>
<organism evidence="2 3">
    <name type="scientific">Elysia crispata</name>
    <name type="common">lettuce slug</name>
    <dbReference type="NCBI Taxonomy" id="231223"/>
    <lineage>
        <taxon>Eukaryota</taxon>
        <taxon>Metazoa</taxon>
        <taxon>Spiralia</taxon>
        <taxon>Lophotrochozoa</taxon>
        <taxon>Mollusca</taxon>
        <taxon>Gastropoda</taxon>
        <taxon>Heterobranchia</taxon>
        <taxon>Euthyneura</taxon>
        <taxon>Panpulmonata</taxon>
        <taxon>Sacoglossa</taxon>
        <taxon>Placobranchoidea</taxon>
        <taxon>Plakobranchidae</taxon>
        <taxon>Elysia</taxon>
    </lineage>
</organism>
<feature type="compositionally biased region" description="Basic and acidic residues" evidence="1">
    <location>
        <begin position="56"/>
        <end position="65"/>
    </location>
</feature>
<name>A0AAE0Y3C7_9GAST</name>
<feature type="region of interest" description="Disordered" evidence="1">
    <location>
        <begin position="49"/>
        <end position="89"/>
    </location>
</feature>
<evidence type="ECO:0000313" key="2">
    <source>
        <dbReference type="EMBL" id="KAK3731702.1"/>
    </source>
</evidence>
<dbReference type="Proteomes" id="UP001283361">
    <property type="component" value="Unassembled WGS sequence"/>
</dbReference>
<sequence length="89" mass="9616">MKGGCESPRCAQRERSFNKAGWPRAISYTEASAGRCLAMTVNGLEASGAFPSENFRSSEGKEGLDVLRSGKQRDDEDASGRGLCAQSYY</sequence>
<accession>A0AAE0Y3C7</accession>
<dbReference type="AlphaFoldDB" id="A0AAE0Y3C7"/>
<keyword evidence="3" id="KW-1185">Reference proteome</keyword>
<dbReference type="EMBL" id="JAWDGP010006989">
    <property type="protein sequence ID" value="KAK3731702.1"/>
    <property type="molecule type" value="Genomic_DNA"/>
</dbReference>
<evidence type="ECO:0000313" key="3">
    <source>
        <dbReference type="Proteomes" id="UP001283361"/>
    </source>
</evidence>
<proteinExistence type="predicted"/>